<accession>A0AAV1I088</accession>
<dbReference type="EMBL" id="CAUYUE010000004">
    <property type="protein sequence ID" value="CAK0766322.1"/>
    <property type="molecule type" value="Genomic_DNA"/>
</dbReference>
<evidence type="ECO:0000313" key="1">
    <source>
        <dbReference type="EMBL" id="CAK0766322.1"/>
    </source>
</evidence>
<sequence length="139" mass="15368">MDVLLINLQILSKVPKYGRLKRAVNGLISLEDAAVFTDLKRWLLADGRHQSMADIRRIVDDAEERVLALLDSRFLGEASEEGRCVDAKLTNLYNALSGAVHGMESLSTTYAADLTLVAELDIVMVKIEAVLERIKVRGS</sequence>
<name>A0AAV1I088_9CHLO</name>
<keyword evidence="2" id="KW-1185">Reference proteome</keyword>
<organism evidence="1 2">
    <name type="scientific">Coccomyxa viridis</name>
    <dbReference type="NCBI Taxonomy" id="1274662"/>
    <lineage>
        <taxon>Eukaryota</taxon>
        <taxon>Viridiplantae</taxon>
        <taxon>Chlorophyta</taxon>
        <taxon>core chlorophytes</taxon>
        <taxon>Trebouxiophyceae</taxon>
        <taxon>Trebouxiophyceae incertae sedis</taxon>
        <taxon>Coccomyxaceae</taxon>
        <taxon>Coccomyxa</taxon>
    </lineage>
</organism>
<evidence type="ECO:0000313" key="2">
    <source>
        <dbReference type="Proteomes" id="UP001314263"/>
    </source>
</evidence>
<dbReference type="AlphaFoldDB" id="A0AAV1I088"/>
<comment type="caution">
    <text evidence="1">The sequence shown here is derived from an EMBL/GenBank/DDBJ whole genome shotgun (WGS) entry which is preliminary data.</text>
</comment>
<proteinExistence type="predicted"/>
<reference evidence="1 2" key="1">
    <citation type="submission" date="2023-10" db="EMBL/GenBank/DDBJ databases">
        <authorList>
            <person name="Maclean D."/>
            <person name="Macfadyen A."/>
        </authorList>
    </citation>
    <scope>NUCLEOTIDE SEQUENCE [LARGE SCALE GENOMIC DNA]</scope>
</reference>
<gene>
    <name evidence="1" type="ORF">CVIRNUC_003347</name>
</gene>
<dbReference type="Proteomes" id="UP001314263">
    <property type="component" value="Unassembled WGS sequence"/>
</dbReference>
<protein>
    <submittedName>
        <fullName evidence="1">Uncharacterized protein</fullName>
    </submittedName>
</protein>